<dbReference type="PANTHER" id="PTHR33231:SF1">
    <property type="entry name" value="30S RIBOSOMAL PROTEIN"/>
    <property type="match status" value="1"/>
</dbReference>
<name>A0A0I9ZTC2_9MYCO</name>
<dbReference type="PATRIC" id="fig|29311.18.peg.302"/>
<dbReference type="InterPro" id="IPR038416">
    <property type="entry name" value="Ribosom_S30AE_C_sf"/>
</dbReference>
<evidence type="ECO:0000259" key="1">
    <source>
        <dbReference type="Pfam" id="PF16321"/>
    </source>
</evidence>
<reference evidence="2 3" key="1">
    <citation type="submission" date="2015-05" db="EMBL/GenBank/DDBJ databases">
        <title>Genome sequence of Mycobacterium haemophilum.</title>
        <authorList>
            <person name="Greninger A.L."/>
            <person name="Cunningham G."/>
            <person name="Miller S."/>
        </authorList>
    </citation>
    <scope>NUCLEOTIDE SEQUENCE [LARGE SCALE GENOMIC DNA]</scope>
    <source>
        <strain evidence="3">UC1</strain>
    </source>
</reference>
<comment type="caution">
    <text evidence="2">The sequence shown here is derived from an EMBL/GenBank/DDBJ whole genome shotgun (WGS) entry which is preliminary data.</text>
</comment>
<dbReference type="RefSeq" id="WP_047313237.1">
    <property type="nucleotide sequence ID" value="NZ_LDPQ01000001.1"/>
</dbReference>
<feature type="domain" description="Sigma 54 modulation/S30EA ribosomal protein C-terminal" evidence="1">
    <location>
        <begin position="132"/>
        <end position="179"/>
    </location>
</feature>
<evidence type="ECO:0000313" key="2">
    <source>
        <dbReference type="EMBL" id="KLO39041.1"/>
    </source>
</evidence>
<dbReference type="InterPro" id="IPR032528">
    <property type="entry name" value="Ribosom_S30AE_C"/>
</dbReference>
<dbReference type="InterPro" id="IPR050574">
    <property type="entry name" value="HPF/YfiA_ribosome-assoc"/>
</dbReference>
<dbReference type="GO" id="GO:0022627">
    <property type="term" value="C:cytosolic small ribosomal subunit"/>
    <property type="evidence" value="ECO:0007669"/>
    <property type="project" value="TreeGrafter"/>
</dbReference>
<dbReference type="Proteomes" id="UP000036334">
    <property type="component" value="Unassembled WGS sequence"/>
</dbReference>
<accession>A0A0I9ZTC2</accession>
<evidence type="ECO:0000313" key="3">
    <source>
        <dbReference type="Proteomes" id="UP000036334"/>
    </source>
</evidence>
<dbReference type="GO" id="GO:0043024">
    <property type="term" value="F:ribosomal small subunit binding"/>
    <property type="evidence" value="ECO:0007669"/>
    <property type="project" value="TreeGrafter"/>
</dbReference>
<dbReference type="Gene3D" id="3.30.505.50">
    <property type="entry name" value="Sigma 54 modulation/S30EA ribosomal protein, C-terminal domain"/>
    <property type="match status" value="2"/>
</dbReference>
<dbReference type="EMBL" id="LDPR01000001">
    <property type="protein sequence ID" value="KLO39041.1"/>
    <property type="molecule type" value="Genomic_DNA"/>
</dbReference>
<protein>
    <recommendedName>
        <fullName evidence="1">Sigma 54 modulation/S30EA ribosomal protein C-terminal domain-containing protein</fullName>
    </recommendedName>
</protein>
<gene>
    <name evidence="2" type="ORF">ABH38_01390</name>
</gene>
<dbReference type="OrthoDB" id="3825664at2"/>
<dbReference type="GO" id="GO:0045900">
    <property type="term" value="P:negative regulation of translational elongation"/>
    <property type="evidence" value="ECO:0007669"/>
    <property type="project" value="TreeGrafter"/>
</dbReference>
<keyword evidence="3" id="KW-1185">Reference proteome</keyword>
<proteinExistence type="predicted"/>
<dbReference type="STRING" id="1202450.B586_16820"/>
<organism evidence="2 3">
    <name type="scientific">Mycobacterium haemophilum</name>
    <dbReference type="NCBI Taxonomy" id="29311"/>
    <lineage>
        <taxon>Bacteria</taxon>
        <taxon>Bacillati</taxon>
        <taxon>Actinomycetota</taxon>
        <taxon>Actinomycetes</taxon>
        <taxon>Mycobacteriales</taxon>
        <taxon>Mycobacteriaceae</taxon>
        <taxon>Mycobacterium</taxon>
    </lineage>
</organism>
<dbReference type="Pfam" id="PF16321">
    <property type="entry name" value="Ribosom_S30AE_C"/>
    <property type="match status" value="1"/>
</dbReference>
<dbReference type="PANTHER" id="PTHR33231">
    <property type="entry name" value="30S RIBOSOMAL PROTEIN"/>
    <property type="match status" value="1"/>
</dbReference>
<sequence>MRRKGGHLFTVESSTVQEFPDIVVFSSGRVSASAANYAARAVGRVLEHRGVSGGARVRLTTASCADGPMLVQVNLGVRDTLARVQAVTAGIKDLPAALTRLDRQIVRGLAPWRPRPWPDRTRRKLTAPADALVTRRKSQALRRVTPLRAVTVMDAMDYDVHLFTDLETGEDAVVYRAGPSGLRLARQRRMCPPGRAQSPAACVSPVPLIVDSRPTPTLTEDAAVDRLCEHGLRFLFFTDPVTGRGQLLYARYDGNLALITPGSDTNRDGAS</sequence>
<dbReference type="AlphaFoldDB" id="A0A0I9ZTC2"/>